<keyword evidence="3" id="KW-1185">Reference proteome</keyword>
<reference evidence="2" key="1">
    <citation type="submission" date="2017-09" db="EMBL/GenBank/DDBJ databases">
        <title>Complete Genome Sequence of ansamitocin-producing Bacterium Actinosynnema pretiosum X47.</title>
        <authorList>
            <person name="Cao G."/>
            <person name="Zong G."/>
            <person name="Zhong C."/>
            <person name="Fu J."/>
        </authorList>
    </citation>
    <scope>NUCLEOTIDE SEQUENCE [LARGE SCALE GENOMIC DNA]</scope>
    <source>
        <strain evidence="2">X47</strain>
    </source>
</reference>
<dbReference type="KEGG" id="apre:CNX65_31620"/>
<name>A0A290ZE94_9PSEU</name>
<evidence type="ECO:0000256" key="1">
    <source>
        <dbReference type="SAM" id="Coils"/>
    </source>
</evidence>
<evidence type="ECO:0000313" key="3">
    <source>
        <dbReference type="Proteomes" id="UP000218505"/>
    </source>
</evidence>
<dbReference type="RefSeq" id="WP_096497005.1">
    <property type="nucleotide sequence ID" value="NZ_CP023445.1"/>
</dbReference>
<evidence type="ECO:0000313" key="2">
    <source>
        <dbReference type="EMBL" id="ATE57289.1"/>
    </source>
</evidence>
<protein>
    <submittedName>
        <fullName evidence="2">Primosomal protein</fullName>
    </submittedName>
</protein>
<keyword evidence="1" id="KW-0175">Coiled coil</keyword>
<sequence>MAQDIVPIELGLTQGDVVTLWAPRWREEGEEWEAFLGHEEDLYAFPDAAHLAAFVREAEEHDLTDHPAWHVVPALGVEELSPDENHQFDLVGVPELVAEDPDTWVIGELADVVSIVRSLAEVCDLEKVHEVLDSAEGFALLPQGTLPFTGREGKALWSELGQVVAEKWDEVLDAIDEVVSTPDVDEAALAKGQEELAAYQEAVEAARAEDDDVEEDEEGGTAPTFWSEVGIDPVKIITSAGEYYTLRCYLDDEPLFLGRRGKIDAFTSPRALSRFIVEADDNDLTEVSTWQELVVKATGGDLEVEVDPDNVYVLTGLDEDIAEGPDGIDPTQLDLVVELLEDAADWAGDDSVKLALNQSESLGWLVSYVLKPDPNRLAPSAPYDAEVAAWRALSAAFEDRLRVH</sequence>
<dbReference type="EMBL" id="CP023445">
    <property type="protein sequence ID" value="ATE57289.1"/>
    <property type="molecule type" value="Genomic_DNA"/>
</dbReference>
<proteinExistence type="predicted"/>
<dbReference type="AlphaFoldDB" id="A0A290ZE94"/>
<gene>
    <name evidence="2" type="ORF">CNX65_31620</name>
</gene>
<feature type="coiled-coil region" evidence="1">
    <location>
        <begin position="189"/>
        <end position="216"/>
    </location>
</feature>
<organism evidence="2 3">
    <name type="scientific">Actinosynnema pretiosum</name>
    <dbReference type="NCBI Taxonomy" id="42197"/>
    <lineage>
        <taxon>Bacteria</taxon>
        <taxon>Bacillati</taxon>
        <taxon>Actinomycetota</taxon>
        <taxon>Actinomycetes</taxon>
        <taxon>Pseudonocardiales</taxon>
        <taxon>Pseudonocardiaceae</taxon>
        <taxon>Actinosynnema</taxon>
    </lineage>
</organism>
<accession>A0A290ZE94</accession>
<dbReference type="Proteomes" id="UP000218505">
    <property type="component" value="Chromosome"/>
</dbReference>